<dbReference type="PANTHER" id="PTHR42781:SF4">
    <property type="entry name" value="SPERMIDINE_PUTRESCINE IMPORT ATP-BINDING PROTEIN POTA"/>
    <property type="match status" value="1"/>
</dbReference>
<reference evidence="5 6" key="2">
    <citation type="journal article" date="2011" name="Stand. Genomic Sci.">
        <title>Complete genome sequence of Leadbetterella byssophila type strain (4M15).</title>
        <authorList>
            <person name="Abt B."/>
            <person name="Teshima H."/>
            <person name="Lucas S."/>
            <person name="Lapidus A."/>
            <person name="Del Rio T.G."/>
            <person name="Nolan M."/>
            <person name="Tice H."/>
            <person name="Cheng J.F."/>
            <person name="Pitluck S."/>
            <person name="Liolios K."/>
            <person name="Pagani I."/>
            <person name="Ivanova N."/>
            <person name="Mavromatis K."/>
            <person name="Pati A."/>
            <person name="Tapia R."/>
            <person name="Han C."/>
            <person name="Goodwin L."/>
            <person name="Chen A."/>
            <person name="Palaniappan K."/>
            <person name="Land M."/>
            <person name="Hauser L."/>
            <person name="Chang Y.J."/>
            <person name="Jeffries C.D."/>
            <person name="Rohde M."/>
            <person name="Goker M."/>
            <person name="Tindall B.J."/>
            <person name="Detter J.C."/>
            <person name="Woyke T."/>
            <person name="Bristow J."/>
            <person name="Eisen J.A."/>
            <person name="Markowitz V."/>
            <person name="Hugenholtz P."/>
            <person name="Klenk H.P."/>
            <person name="Kyrpides N.C."/>
        </authorList>
    </citation>
    <scope>NUCLEOTIDE SEQUENCE [LARGE SCALE GENOMIC DNA]</scope>
    <source>
        <strain evidence="6">DSM 17132 / JCM 16389 / KACC 11308 / NBRC 106382 / 4M15</strain>
    </source>
</reference>
<evidence type="ECO:0000313" key="5">
    <source>
        <dbReference type="EMBL" id="ADQ17301.1"/>
    </source>
</evidence>
<dbReference type="InterPro" id="IPR003593">
    <property type="entry name" value="AAA+_ATPase"/>
</dbReference>
<dbReference type="Gene3D" id="3.40.50.300">
    <property type="entry name" value="P-loop containing nucleotide triphosphate hydrolases"/>
    <property type="match status" value="1"/>
</dbReference>
<dbReference type="STRING" id="649349.Lbys_1593"/>
<dbReference type="PROSITE" id="PS50893">
    <property type="entry name" value="ABC_TRANSPORTER_2"/>
    <property type="match status" value="1"/>
</dbReference>
<dbReference type="InterPro" id="IPR050093">
    <property type="entry name" value="ABC_SmlMolc_Importer"/>
</dbReference>
<reference key="1">
    <citation type="submission" date="2010-11" db="EMBL/GenBank/DDBJ databases">
        <title>The complete genome of Leadbetterella byssophila DSM 17132.</title>
        <authorList>
            <consortium name="US DOE Joint Genome Institute (JGI-PGF)"/>
            <person name="Lucas S."/>
            <person name="Copeland A."/>
            <person name="Lapidus A."/>
            <person name="Glavina del Rio T."/>
            <person name="Dalin E."/>
            <person name="Tice H."/>
            <person name="Bruce D."/>
            <person name="Goodwin L."/>
            <person name="Pitluck S."/>
            <person name="Kyrpides N."/>
            <person name="Mavromatis K."/>
            <person name="Ivanova N."/>
            <person name="Teshima H."/>
            <person name="Brettin T."/>
            <person name="Detter J.C."/>
            <person name="Han C."/>
            <person name="Tapia R."/>
            <person name="Land M."/>
            <person name="Hauser L."/>
            <person name="Markowitz V."/>
            <person name="Cheng J.-F."/>
            <person name="Hugenholtz P."/>
            <person name="Woyke T."/>
            <person name="Wu D."/>
            <person name="Tindall B."/>
            <person name="Pomrenke H.G."/>
            <person name="Brambilla E."/>
            <person name="Klenk H.-P."/>
            <person name="Eisen J.A."/>
        </authorList>
    </citation>
    <scope>NUCLEOTIDE SEQUENCE [LARGE SCALE GENOMIC DNA]</scope>
    <source>
        <strain>DSM 17132</strain>
    </source>
</reference>
<dbReference type="InterPro" id="IPR017871">
    <property type="entry name" value="ABC_transporter-like_CS"/>
</dbReference>
<evidence type="ECO:0000256" key="2">
    <source>
        <dbReference type="ARBA" id="ARBA00022741"/>
    </source>
</evidence>
<evidence type="ECO:0000256" key="3">
    <source>
        <dbReference type="ARBA" id="ARBA00022840"/>
    </source>
</evidence>
<keyword evidence="1" id="KW-0813">Transport</keyword>
<dbReference type="GO" id="GO:0005524">
    <property type="term" value="F:ATP binding"/>
    <property type="evidence" value="ECO:0007669"/>
    <property type="project" value="UniProtKB-KW"/>
</dbReference>
<dbReference type="PANTHER" id="PTHR42781">
    <property type="entry name" value="SPERMIDINE/PUTRESCINE IMPORT ATP-BINDING PROTEIN POTA"/>
    <property type="match status" value="1"/>
</dbReference>
<proteinExistence type="predicted"/>
<keyword evidence="2" id="KW-0547">Nucleotide-binding</keyword>
<dbReference type="HOGENOM" id="CLU_000604_1_1_10"/>
<dbReference type="AlphaFoldDB" id="E4RY90"/>
<dbReference type="GO" id="GO:0016887">
    <property type="term" value="F:ATP hydrolysis activity"/>
    <property type="evidence" value="ECO:0007669"/>
    <property type="project" value="InterPro"/>
</dbReference>
<keyword evidence="6" id="KW-1185">Reference proteome</keyword>
<keyword evidence="3" id="KW-0067">ATP-binding</keyword>
<dbReference type="KEGG" id="lby:Lbys_1593"/>
<dbReference type="InterPro" id="IPR027417">
    <property type="entry name" value="P-loop_NTPase"/>
</dbReference>
<organism evidence="5 6">
    <name type="scientific">Leadbetterella byssophila (strain DSM 17132 / JCM 16389 / KACC 11308 / NBRC 106382 / 4M15)</name>
    <dbReference type="NCBI Taxonomy" id="649349"/>
    <lineage>
        <taxon>Bacteria</taxon>
        <taxon>Pseudomonadati</taxon>
        <taxon>Bacteroidota</taxon>
        <taxon>Cytophagia</taxon>
        <taxon>Cytophagales</taxon>
        <taxon>Leadbetterellaceae</taxon>
        <taxon>Leadbetterella</taxon>
    </lineage>
</organism>
<dbReference type="Proteomes" id="UP000007435">
    <property type="component" value="Chromosome"/>
</dbReference>
<evidence type="ECO:0000256" key="1">
    <source>
        <dbReference type="ARBA" id="ARBA00022448"/>
    </source>
</evidence>
<dbReference type="OrthoDB" id="9802264at2"/>
<evidence type="ECO:0000259" key="4">
    <source>
        <dbReference type="PROSITE" id="PS50893"/>
    </source>
</evidence>
<accession>E4RY90</accession>
<dbReference type="Pfam" id="PF00005">
    <property type="entry name" value="ABC_tran"/>
    <property type="match status" value="1"/>
</dbReference>
<protein>
    <submittedName>
        <fullName evidence="5">ABC transporter related protein</fullName>
    </submittedName>
</protein>
<name>E4RY90_LEAB4</name>
<dbReference type="PROSITE" id="PS00211">
    <property type="entry name" value="ABC_TRANSPORTER_1"/>
    <property type="match status" value="1"/>
</dbReference>
<dbReference type="eggNOG" id="COG3842">
    <property type="taxonomic scope" value="Bacteria"/>
</dbReference>
<dbReference type="InterPro" id="IPR003439">
    <property type="entry name" value="ABC_transporter-like_ATP-bd"/>
</dbReference>
<gene>
    <name evidence="5" type="ordered locus">Lbys_1593</name>
</gene>
<evidence type="ECO:0000313" key="6">
    <source>
        <dbReference type="Proteomes" id="UP000007435"/>
    </source>
</evidence>
<dbReference type="SMART" id="SM00382">
    <property type="entry name" value="AAA"/>
    <property type="match status" value="1"/>
</dbReference>
<dbReference type="EMBL" id="CP002305">
    <property type="protein sequence ID" value="ADQ17301.1"/>
    <property type="molecule type" value="Genomic_DNA"/>
</dbReference>
<feature type="domain" description="ABC transporter" evidence="4">
    <location>
        <begin position="2"/>
        <end position="234"/>
    </location>
</feature>
<dbReference type="RefSeq" id="WP_013408350.1">
    <property type="nucleotide sequence ID" value="NC_014655.1"/>
</dbReference>
<sequence>MLKAEKLSYSYGTSFQLKSLNLKLSPGKICGIIGHSGSGKSTLLHLLAGLKEPEAGKILLQGEAILTPSKKLVPGHPQIKLVTQQNSLFPNISIKENIAYELRYYEKAYQDSRVRILAKQLNLKALLDKLPRELSGGEIQRVMIARALADEPLVLLLDEPMANLDRLHKKDVMLSLKKVVEEENIACAMVTHDILDAFGMADELLIFQKGKIIQRGTSEDIYFHPRTKYVAELMGEIFTMDDKAYFRSEDVIFNKEGVYRGKVLNNVFQGSYYEVLMEDENGRRFAGKSRDKKEGEVSFSLSSFIYFD</sequence>
<dbReference type="SUPFAM" id="SSF52540">
    <property type="entry name" value="P-loop containing nucleoside triphosphate hydrolases"/>
    <property type="match status" value="1"/>
</dbReference>